<dbReference type="InterPro" id="IPR017853">
    <property type="entry name" value="GH"/>
</dbReference>
<dbReference type="Proteomes" id="UP000606922">
    <property type="component" value="Unassembled WGS sequence"/>
</dbReference>
<gene>
    <name evidence="5" type="ORF">GCM10010979_28780</name>
</gene>
<organism evidence="5 6">
    <name type="scientific">Conyzicola nivalis</name>
    <dbReference type="NCBI Taxonomy" id="1477021"/>
    <lineage>
        <taxon>Bacteria</taxon>
        <taxon>Bacillati</taxon>
        <taxon>Actinomycetota</taxon>
        <taxon>Actinomycetes</taxon>
        <taxon>Micrococcales</taxon>
        <taxon>Microbacteriaceae</taxon>
        <taxon>Conyzicola</taxon>
    </lineage>
</organism>
<dbReference type="PROSITE" id="PS00775">
    <property type="entry name" value="GLYCOSYL_HYDROL_F3"/>
    <property type="match status" value="1"/>
</dbReference>
<evidence type="ECO:0000313" key="6">
    <source>
        <dbReference type="Proteomes" id="UP000606922"/>
    </source>
</evidence>
<dbReference type="Gene3D" id="3.20.20.300">
    <property type="entry name" value="Glycoside hydrolase, family 3, N-terminal domain"/>
    <property type="match status" value="1"/>
</dbReference>
<keyword evidence="6" id="KW-1185">Reference proteome</keyword>
<evidence type="ECO:0000256" key="1">
    <source>
        <dbReference type="ARBA" id="ARBA00005336"/>
    </source>
</evidence>
<dbReference type="GO" id="GO:0005975">
    <property type="term" value="P:carbohydrate metabolic process"/>
    <property type="evidence" value="ECO:0007669"/>
    <property type="project" value="InterPro"/>
</dbReference>
<dbReference type="AlphaFoldDB" id="A0A916STC4"/>
<dbReference type="InterPro" id="IPR019800">
    <property type="entry name" value="Glyco_hydro_3_AS"/>
</dbReference>
<dbReference type="PANTHER" id="PTHR30480:SF16">
    <property type="entry name" value="GLYCOSIDE HYDROLASE FAMILY 3 DOMAIN PROTEIN"/>
    <property type="match status" value="1"/>
</dbReference>
<dbReference type="Pfam" id="PF00933">
    <property type="entry name" value="Glyco_hydro_3"/>
    <property type="match status" value="1"/>
</dbReference>
<dbReference type="SUPFAM" id="SSF51445">
    <property type="entry name" value="(Trans)glycosidases"/>
    <property type="match status" value="1"/>
</dbReference>
<feature type="domain" description="Glycoside hydrolase family 3 N-terminal" evidence="4">
    <location>
        <begin position="26"/>
        <end position="314"/>
    </location>
</feature>
<comment type="caution">
    <text evidence="5">The sequence shown here is derived from an EMBL/GenBank/DDBJ whole genome shotgun (WGS) entry which is preliminary data.</text>
</comment>
<sequence>MTAARVLLPGFVGTTLPLWLETRLRNGLGGVCLFGDNVESGEQVRALTAAIIAANPNALIAIDEEGGDVTRLYQSTGAPFPGNALLGRINDLDYTASVATAVGLELRAMGVNLNFAPDVDINSNADNPVIGVRSFGSDPELVALHSGAWVAAHEATGVAVSAKHFPGHGDTAQDSHLALPVVDLPLDALRARELLPFEAAVAAGASTVMSSHILMPRIDAENPATFSRAVLHDLLRGDLGFRGVIVSDALDMVGASGDIGIAEAAVRAITAGCDLLCIGTENTDEQLGQIEDALDAAVASGRLDAERLREAGDRNVALATRLARAGSFPAADTGFSPRRAIGGFAVKPGVVVSAERTVVAIETEANIAVGVSPWGPPVSARLAEGDPLPEVSGQLVLVGKNNHRHPWVRELVDSARVAHPGVIVIDMGWPDQSQNYSDVATFGASRHVGEALAAWLEGEQP</sequence>
<protein>
    <submittedName>
        <fullName evidence="5">Sugar hydrolase</fullName>
    </submittedName>
</protein>
<comment type="similarity">
    <text evidence="1">Belongs to the glycosyl hydrolase 3 family.</text>
</comment>
<reference evidence="5" key="2">
    <citation type="submission" date="2020-09" db="EMBL/GenBank/DDBJ databases">
        <authorList>
            <person name="Sun Q."/>
            <person name="Zhou Y."/>
        </authorList>
    </citation>
    <scope>NUCLEOTIDE SEQUENCE</scope>
    <source>
        <strain evidence="5">CGMCC 1.12813</strain>
    </source>
</reference>
<dbReference type="PANTHER" id="PTHR30480">
    <property type="entry name" value="BETA-HEXOSAMINIDASE-RELATED"/>
    <property type="match status" value="1"/>
</dbReference>
<name>A0A916STC4_9MICO</name>
<dbReference type="InterPro" id="IPR050226">
    <property type="entry name" value="NagZ_Beta-hexosaminidase"/>
</dbReference>
<dbReference type="InterPro" id="IPR001764">
    <property type="entry name" value="Glyco_hydro_3_N"/>
</dbReference>
<keyword evidence="3" id="KW-0326">Glycosidase</keyword>
<reference evidence="5" key="1">
    <citation type="journal article" date="2014" name="Int. J. Syst. Evol. Microbiol.">
        <title>Complete genome sequence of Corynebacterium casei LMG S-19264T (=DSM 44701T), isolated from a smear-ripened cheese.</title>
        <authorList>
            <consortium name="US DOE Joint Genome Institute (JGI-PGF)"/>
            <person name="Walter F."/>
            <person name="Albersmeier A."/>
            <person name="Kalinowski J."/>
            <person name="Ruckert C."/>
        </authorList>
    </citation>
    <scope>NUCLEOTIDE SEQUENCE</scope>
    <source>
        <strain evidence="5">CGMCC 1.12813</strain>
    </source>
</reference>
<dbReference type="EMBL" id="BMGB01000002">
    <property type="protein sequence ID" value="GGB12651.1"/>
    <property type="molecule type" value="Genomic_DNA"/>
</dbReference>
<keyword evidence="2 5" id="KW-0378">Hydrolase</keyword>
<accession>A0A916STC4</accession>
<proteinExistence type="inferred from homology"/>
<evidence type="ECO:0000313" key="5">
    <source>
        <dbReference type="EMBL" id="GGB12651.1"/>
    </source>
</evidence>
<dbReference type="RefSeq" id="WP_188511466.1">
    <property type="nucleotide sequence ID" value="NZ_BMGB01000002.1"/>
</dbReference>
<evidence type="ECO:0000256" key="3">
    <source>
        <dbReference type="ARBA" id="ARBA00023295"/>
    </source>
</evidence>
<dbReference type="GO" id="GO:0004553">
    <property type="term" value="F:hydrolase activity, hydrolyzing O-glycosyl compounds"/>
    <property type="evidence" value="ECO:0007669"/>
    <property type="project" value="InterPro"/>
</dbReference>
<evidence type="ECO:0000259" key="4">
    <source>
        <dbReference type="Pfam" id="PF00933"/>
    </source>
</evidence>
<evidence type="ECO:0000256" key="2">
    <source>
        <dbReference type="ARBA" id="ARBA00022801"/>
    </source>
</evidence>
<dbReference type="GO" id="GO:0009254">
    <property type="term" value="P:peptidoglycan turnover"/>
    <property type="evidence" value="ECO:0007669"/>
    <property type="project" value="TreeGrafter"/>
</dbReference>
<dbReference type="InterPro" id="IPR036962">
    <property type="entry name" value="Glyco_hydro_3_N_sf"/>
</dbReference>